<organism evidence="1 2">
    <name type="scientific">Eleginops maclovinus</name>
    <name type="common">Patagonian blennie</name>
    <name type="synonym">Eleginus maclovinus</name>
    <dbReference type="NCBI Taxonomy" id="56733"/>
    <lineage>
        <taxon>Eukaryota</taxon>
        <taxon>Metazoa</taxon>
        <taxon>Chordata</taxon>
        <taxon>Craniata</taxon>
        <taxon>Vertebrata</taxon>
        <taxon>Euteleostomi</taxon>
        <taxon>Actinopterygii</taxon>
        <taxon>Neopterygii</taxon>
        <taxon>Teleostei</taxon>
        <taxon>Neoteleostei</taxon>
        <taxon>Acanthomorphata</taxon>
        <taxon>Eupercaria</taxon>
        <taxon>Perciformes</taxon>
        <taxon>Notothenioidei</taxon>
        <taxon>Eleginopidae</taxon>
        <taxon>Eleginops</taxon>
    </lineage>
</organism>
<keyword evidence="2" id="KW-1185">Reference proteome</keyword>
<dbReference type="AlphaFoldDB" id="A0AAN7XVC3"/>
<protein>
    <submittedName>
        <fullName evidence="1">Uncharacterized protein</fullName>
    </submittedName>
</protein>
<reference evidence="1 2" key="1">
    <citation type="journal article" date="2023" name="Genes (Basel)">
        <title>Chromosome-Level Genome Assembly and Circadian Gene Repertoire of the Patagonia Blennie Eleginops maclovinus-The Closest Ancestral Proxy of Antarctic Cryonotothenioids.</title>
        <authorList>
            <person name="Cheng C.C."/>
            <person name="Rivera-Colon A.G."/>
            <person name="Minhas B.F."/>
            <person name="Wilson L."/>
            <person name="Rayamajhi N."/>
            <person name="Vargas-Chacoff L."/>
            <person name="Catchen J.M."/>
        </authorList>
    </citation>
    <scope>NUCLEOTIDE SEQUENCE [LARGE SCALE GENOMIC DNA]</scope>
    <source>
        <strain evidence="1">JMC-PN-2008</strain>
    </source>
</reference>
<evidence type="ECO:0000313" key="1">
    <source>
        <dbReference type="EMBL" id="KAK5867669.1"/>
    </source>
</evidence>
<comment type="caution">
    <text evidence="1">The sequence shown here is derived from an EMBL/GenBank/DDBJ whole genome shotgun (WGS) entry which is preliminary data.</text>
</comment>
<evidence type="ECO:0000313" key="2">
    <source>
        <dbReference type="Proteomes" id="UP001346869"/>
    </source>
</evidence>
<reference evidence="1 2" key="2">
    <citation type="journal article" date="2023" name="Mol. Biol. Evol.">
        <title>Genomics of Secondarily Temperate Adaptation in the Only Non-Antarctic Icefish.</title>
        <authorList>
            <person name="Rivera-Colon A.G."/>
            <person name="Rayamajhi N."/>
            <person name="Minhas B.F."/>
            <person name="Madrigal G."/>
            <person name="Bilyk K.T."/>
            <person name="Yoon V."/>
            <person name="Hune M."/>
            <person name="Gregory S."/>
            <person name="Cheng C.H.C."/>
            <person name="Catchen J.M."/>
        </authorList>
    </citation>
    <scope>NUCLEOTIDE SEQUENCE [LARGE SCALE GENOMIC DNA]</scope>
    <source>
        <strain evidence="1">JMC-PN-2008</strain>
    </source>
</reference>
<dbReference type="Proteomes" id="UP001346869">
    <property type="component" value="Unassembled WGS sequence"/>
</dbReference>
<gene>
    <name evidence="1" type="ORF">PBY51_012138</name>
</gene>
<accession>A0AAN7XVC3</accession>
<name>A0AAN7XVC3_ELEMC</name>
<proteinExistence type="predicted"/>
<dbReference type="EMBL" id="JAUZQC010000008">
    <property type="protein sequence ID" value="KAK5867669.1"/>
    <property type="molecule type" value="Genomic_DNA"/>
</dbReference>
<sequence>MHICRLKDGFDITTSRRCCYIMREGKRAEVICTQDNDAHQYVTRFQSDRRWAFCLNEERYVRSLVSYMLPCRAVCCP</sequence>